<evidence type="ECO:0000313" key="2">
    <source>
        <dbReference type="Proteomes" id="UP000321353"/>
    </source>
</evidence>
<dbReference type="InterPro" id="IPR001611">
    <property type="entry name" value="Leu-rich_rpt"/>
</dbReference>
<dbReference type="InterPro" id="IPR032675">
    <property type="entry name" value="LRR_dom_sf"/>
</dbReference>
<name>A0A5B9ML12_9BACT</name>
<dbReference type="Gene3D" id="3.80.10.10">
    <property type="entry name" value="Ribonuclease Inhibitor"/>
    <property type="match status" value="4"/>
</dbReference>
<accession>A0A5B9ML12</accession>
<dbReference type="SUPFAM" id="SSF52047">
    <property type="entry name" value="RNI-like"/>
    <property type="match status" value="2"/>
</dbReference>
<dbReference type="GO" id="GO:0031146">
    <property type="term" value="P:SCF-dependent proteasomal ubiquitin-dependent protein catabolic process"/>
    <property type="evidence" value="ECO:0007669"/>
    <property type="project" value="TreeGrafter"/>
</dbReference>
<gene>
    <name evidence="1" type="ORF">Mal15_47830</name>
</gene>
<dbReference type="SMART" id="SM00367">
    <property type="entry name" value="LRR_CC"/>
    <property type="match status" value="4"/>
</dbReference>
<sequence length="754" mass="82824">MNHWLRSIAALVALSTSGWVGSVSWAQSGPQAPAAESDSPAHSTAAPITDAMTFDAAIAELSHARFARRQAAYRFLIESGSDAIARLENTAGSADRNVAERCVRALVEITRDSECTEAALAALDRLAEDASNPVADLAASESRRLKMSKEEHAIEALIAAGVDVHRSTRGTVYTIQIARDQDLFWLKFLPQLRRVRLSGNGITDAGLKHLFDCNRLSDLSFSRTAVTDAGLGQLRHLPSLSGLHLGDDSFTADGIRKLKSIPGLTSLSWFASIDRERLQAIGELQNLTSFSFSTQQVTEETIQIINQLSQLTHLHLTATGVTDLQCRYLGRIKPATNLSLMQSPELTLAGWEQLCRLDLQTLSTYQTPITDEVLQRLGDVTSLKYLTVTEAPISDDGLLHLKKLSELRYVNLRRTNVTQEGADRLKKLLPKLRTLRIDSQGFAAAEPYSITTAGGKKNVHLRIALTDATLKTLAREKDIHTVYMNRIGSNDQQVRMIATLPIKGLVIDSDAVTDQGLAALKEHPHLELLTVTSNRLTDGCKDTLLAIPKLSKLWIQKATLTDDGVGSLVRGFCDKQQLTSLTFGNCPQITNAAFDGIIKLTSLSYLALRDNPRLDSAVFRHLHGMEELVEIRLEGNTVRADDLKHLGTLPLERLHLSNSTIAEGAMAALADASPKIRQLGLAKSNVDDIAMASIGKLEQLEWLWLYGTSVSDDGLTELDDLNKLKHVYVDANHVTAKGQQRFEQQHPDAVLRRY</sequence>
<dbReference type="RefSeq" id="WP_147869903.1">
    <property type="nucleotide sequence ID" value="NZ_CP036264.1"/>
</dbReference>
<dbReference type="PANTHER" id="PTHR13318">
    <property type="entry name" value="PARTNER OF PAIRED, ISOFORM B-RELATED"/>
    <property type="match status" value="1"/>
</dbReference>
<dbReference type="EMBL" id="CP036264">
    <property type="protein sequence ID" value="QEG00711.1"/>
    <property type="molecule type" value="Genomic_DNA"/>
</dbReference>
<organism evidence="1 2">
    <name type="scientific">Stieleria maiorica</name>
    <dbReference type="NCBI Taxonomy" id="2795974"/>
    <lineage>
        <taxon>Bacteria</taxon>
        <taxon>Pseudomonadati</taxon>
        <taxon>Planctomycetota</taxon>
        <taxon>Planctomycetia</taxon>
        <taxon>Pirellulales</taxon>
        <taxon>Pirellulaceae</taxon>
        <taxon>Stieleria</taxon>
    </lineage>
</organism>
<dbReference type="Pfam" id="PF13516">
    <property type="entry name" value="LRR_6"/>
    <property type="match status" value="1"/>
</dbReference>
<dbReference type="KEGG" id="smam:Mal15_47830"/>
<dbReference type="InterPro" id="IPR006553">
    <property type="entry name" value="Leu-rich_rpt_Cys-con_subtyp"/>
</dbReference>
<dbReference type="GO" id="GO:0019005">
    <property type="term" value="C:SCF ubiquitin ligase complex"/>
    <property type="evidence" value="ECO:0007669"/>
    <property type="project" value="TreeGrafter"/>
</dbReference>
<keyword evidence="2" id="KW-1185">Reference proteome</keyword>
<dbReference type="SMART" id="SM00368">
    <property type="entry name" value="LRR_RI"/>
    <property type="match status" value="6"/>
</dbReference>
<evidence type="ECO:0000313" key="1">
    <source>
        <dbReference type="EMBL" id="QEG00711.1"/>
    </source>
</evidence>
<reference evidence="1 2" key="1">
    <citation type="submission" date="2019-02" db="EMBL/GenBank/DDBJ databases">
        <title>Planctomycetal bacteria perform biofilm scaping via a novel small molecule.</title>
        <authorList>
            <person name="Jeske O."/>
            <person name="Boedeker C."/>
            <person name="Wiegand S."/>
            <person name="Breitling P."/>
            <person name="Kallscheuer N."/>
            <person name="Jogler M."/>
            <person name="Rohde M."/>
            <person name="Petersen J."/>
            <person name="Medema M.H."/>
            <person name="Surup F."/>
            <person name="Jogler C."/>
        </authorList>
    </citation>
    <scope>NUCLEOTIDE SEQUENCE [LARGE SCALE GENOMIC DNA]</scope>
    <source>
        <strain evidence="1 2">Mal15</strain>
    </source>
</reference>
<protein>
    <submittedName>
        <fullName evidence="1">Leucine Rich repeats (2 copies)</fullName>
    </submittedName>
</protein>
<dbReference type="Proteomes" id="UP000321353">
    <property type="component" value="Chromosome"/>
</dbReference>
<dbReference type="AlphaFoldDB" id="A0A5B9ML12"/>
<proteinExistence type="predicted"/>